<feature type="non-terminal residue" evidence="1">
    <location>
        <position position="1"/>
    </location>
</feature>
<dbReference type="EMBL" id="JAAOIC020000019">
    <property type="protein sequence ID" value="KAG8040954.1"/>
    <property type="molecule type" value="Genomic_DNA"/>
</dbReference>
<dbReference type="OrthoDB" id="6621161at2759"/>
<protein>
    <submittedName>
        <fullName evidence="1">Uncharacterized protein</fullName>
    </submittedName>
</protein>
<keyword evidence="2" id="KW-1185">Reference proteome</keyword>
<comment type="caution">
    <text evidence="1">The sequence shown here is derived from an EMBL/GenBank/DDBJ whole genome shotgun (WGS) entry which is preliminary data.</text>
</comment>
<sequence>MLKSSIEYRDIAAFSTAAEDVENGVKAQDNKT</sequence>
<evidence type="ECO:0000313" key="2">
    <source>
        <dbReference type="Proteomes" id="UP000729913"/>
    </source>
</evidence>
<name>A0A8J5VCL7_9HYME</name>
<evidence type="ECO:0000313" key="1">
    <source>
        <dbReference type="EMBL" id="KAG8040954.1"/>
    </source>
</evidence>
<gene>
    <name evidence="1" type="ORF">G9C98_001942</name>
</gene>
<reference evidence="1" key="2">
    <citation type="submission" date="2021-04" db="EMBL/GenBank/DDBJ databases">
        <title>Genome-wide patterns of bracovirus chromosomal integration into multiple host tissues during parasitism.</title>
        <authorList>
            <person name="Chebbi M.A.C."/>
        </authorList>
    </citation>
    <scope>NUCLEOTIDE SEQUENCE</scope>
    <source>
        <tissue evidence="1">Whole body</tissue>
    </source>
</reference>
<proteinExistence type="predicted"/>
<dbReference type="Proteomes" id="UP000729913">
    <property type="component" value="Unassembled WGS sequence"/>
</dbReference>
<accession>A0A8J5VCL7</accession>
<dbReference type="AlphaFoldDB" id="A0A8J5VCL7"/>
<organism evidence="1 2">
    <name type="scientific">Cotesia typhae</name>
    <dbReference type="NCBI Taxonomy" id="2053667"/>
    <lineage>
        <taxon>Eukaryota</taxon>
        <taxon>Metazoa</taxon>
        <taxon>Ecdysozoa</taxon>
        <taxon>Arthropoda</taxon>
        <taxon>Hexapoda</taxon>
        <taxon>Insecta</taxon>
        <taxon>Pterygota</taxon>
        <taxon>Neoptera</taxon>
        <taxon>Endopterygota</taxon>
        <taxon>Hymenoptera</taxon>
        <taxon>Apocrita</taxon>
        <taxon>Ichneumonoidea</taxon>
        <taxon>Braconidae</taxon>
        <taxon>Microgastrinae</taxon>
        <taxon>Cotesia</taxon>
    </lineage>
</organism>
<reference evidence="1" key="1">
    <citation type="submission" date="2020-03" db="EMBL/GenBank/DDBJ databases">
        <authorList>
            <person name="Chebbi M.A."/>
            <person name="Drezen J.M."/>
        </authorList>
    </citation>
    <scope>NUCLEOTIDE SEQUENCE</scope>
    <source>
        <tissue evidence="1">Whole body</tissue>
    </source>
</reference>